<accession>A0ABY7VLM5</accession>
<dbReference type="EMBL" id="CP059693">
    <property type="protein sequence ID" value="WDE14699.1"/>
    <property type="molecule type" value="Genomic_DNA"/>
</dbReference>
<proteinExistence type="predicted"/>
<evidence type="ECO:0000313" key="1">
    <source>
        <dbReference type="EMBL" id="WDE14699.1"/>
    </source>
</evidence>
<protein>
    <recommendedName>
        <fullName evidence="3">Bacteriocin</fullName>
    </recommendedName>
</protein>
<organism evidence="1 2">
    <name type="scientific">Thalassomonas haliotis</name>
    <dbReference type="NCBI Taxonomy" id="485448"/>
    <lineage>
        <taxon>Bacteria</taxon>
        <taxon>Pseudomonadati</taxon>
        <taxon>Pseudomonadota</taxon>
        <taxon>Gammaproteobacteria</taxon>
        <taxon>Alteromonadales</taxon>
        <taxon>Colwelliaceae</taxon>
        <taxon>Thalassomonas</taxon>
    </lineage>
</organism>
<dbReference type="Proteomes" id="UP001215231">
    <property type="component" value="Chromosome"/>
</dbReference>
<gene>
    <name evidence="1" type="ORF">H3N35_08710</name>
</gene>
<keyword evidence="2" id="KW-1185">Reference proteome</keyword>
<name>A0ABY7VLM5_9GAMM</name>
<sequence length="71" mass="7509">MMKLHPTQAGQAQRKITFAKQQKTLTLTTAELNTIVGGSGGHTGVHPKAAAFVLPAADTLTPLNTEEDKQP</sequence>
<reference evidence="1 2" key="1">
    <citation type="journal article" date="2022" name="Mar. Drugs">
        <title>Bioassay-Guided Fractionation Leads to the Detection of Cholic Acid Generated by the Rare Thalassomonas sp.</title>
        <authorList>
            <person name="Pheiffer F."/>
            <person name="Schneider Y.K."/>
            <person name="Hansen E.H."/>
            <person name="Andersen J.H."/>
            <person name="Isaksson J."/>
            <person name="Busche T."/>
            <person name="R C."/>
            <person name="Kalinowski J."/>
            <person name="Zyl L.V."/>
            <person name="Trindade M."/>
        </authorList>
    </citation>
    <scope>NUCLEOTIDE SEQUENCE [LARGE SCALE GENOMIC DNA]</scope>
    <source>
        <strain evidence="1 2">A5K-61T</strain>
    </source>
</reference>
<evidence type="ECO:0000313" key="2">
    <source>
        <dbReference type="Proteomes" id="UP001215231"/>
    </source>
</evidence>
<dbReference type="RefSeq" id="WP_274053881.1">
    <property type="nucleotide sequence ID" value="NZ_CP059693.1"/>
</dbReference>
<evidence type="ECO:0008006" key="3">
    <source>
        <dbReference type="Google" id="ProtNLM"/>
    </source>
</evidence>